<keyword evidence="2" id="KW-0813">Transport</keyword>
<protein>
    <submittedName>
        <fullName evidence="12">Putative glutamate receptor ionotropic, kainate 2 isoform X3</fullName>
    </submittedName>
</protein>
<dbReference type="Gene3D" id="3.40.190.10">
    <property type="entry name" value="Periplasmic binding protein-like II"/>
    <property type="match status" value="1"/>
</dbReference>
<gene>
    <name evidence="12" type="ORF">C7M84_008549</name>
</gene>
<dbReference type="Pfam" id="PF10613">
    <property type="entry name" value="Lig_chan-Glu_bd"/>
    <property type="match status" value="1"/>
</dbReference>
<reference evidence="12 13" key="2">
    <citation type="submission" date="2019-01" db="EMBL/GenBank/DDBJ databases">
        <title>The decoding of complex shrimp genome reveals the adaptation for benthos swimmer, frequently molting mechanism and breeding impact on genome.</title>
        <authorList>
            <person name="Sun Y."/>
            <person name="Gao Y."/>
            <person name="Yu Y."/>
        </authorList>
    </citation>
    <scope>NUCLEOTIDE SEQUENCE [LARGE SCALE GENOMIC DNA]</scope>
    <source>
        <tissue evidence="12">Muscle</tissue>
    </source>
</reference>
<name>A0A423T9C4_PENVA</name>
<keyword evidence="10" id="KW-0407">Ion channel</keyword>
<feature type="non-terminal residue" evidence="12">
    <location>
        <position position="1"/>
    </location>
</feature>
<dbReference type="FunFam" id="3.40.190.10:FF:000210">
    <property type="entry name" value="Glutamate receptor ionotropic, kainate 1"/>
    <property type="match status" value="1"/>
</dbReference>
<keyword evidence="6" id="KW-0472">Membrane</keyword>
<evidence type="ECO:0000256" key="3">
    <source>
        <dbReference type="ARBA" id="ARBA00022692"/>
    </source>
</evidence>
<evidence type="ECO:0000313" key="13">
    <source>
        <dbReference type="Proteomes" id="UP000283509"/>
    </source>
</evidence>
<dbReference type="InterPro" id="IPR019594">
    <property type="entry name" value="Glu/Gly-bd"/>
</dbReference>
<evidence type="ECO:0000256" key="9">
    <source>
        <dbReference type="ARBA" id="ARBA00023286"/>
    </source>
</evidence>
<comment type="subcellular location">
    <subcellularLocation>
        <location evidence="1">Membrane</location>
        <topology evidence="1">Multi-pass membrane protein</topology>
    </subcellularLocation>
</comment>
<evidence type="ECO:0000256" key="5">
    <source>
        <dbReference type="ARBA" id="ARBA00023065"/>
    </source>
</evidence>
<evidence type="ECO:0000256" key="7">
    <source>
        <dbReference type="ARBA" id="ARBA00023170"/>
    </source>
</evidence>
<evidence type="ECO:0000259" key="11">
    <source>
        <dbReference type="SMART" id="SM00918"/>
    </source>
</evidence>
<dbReference type="SMART" id="SM00918">
    <property type="entry name" value="Lig_chan-Glu_bd"/>
    <property type="match status" value="1"/>
</dbReference>
<keyword evidence="5" id="KW-0406">Ion transport</keyword>
<dbReference type="AlphaFoldDB" id="A0A423T9C4"/>
<evidence type="ECO:0000256" key="1">
    <source>
        <dbReference type="ARBA" id="ARBA00004141"/>
    </source>
</evidence>
<keyword evidence="4" id="KW-1133">Transmembrane helix</keyword>
<dbReference type="EMBL" id="QCYY01002078">
    <property type="protein sequence ID" value="ROT73044.1"/>
    <property type="molecule type" value="Genomic_DNA"/>
</dbReference>
<keyword evidence="13" id="KW-1185">Reference proteome</keyword>
<sequence length="102" mass="11227">VGEWTPDGQINITDRQAFFDGGKPNITLKVITIEETPFVMLKEGNNATGNGRYVGFCVDLLRHVSMMAGFDYEIVLSGDGVYGLIDTETGEWNGLVRGLIDR</sequence>
<keyword evidence="8" id="KW-0325">Glycoprotein</keyword>
<organism evidence="12 13">
    <name type="scientific">Penaeus vannamei</name>
    <name type="common">Whiteleg shrimp</name>
    <name type="synonym">Litopenaeus vannamei</name>
    <dbReference type="NCBI Taxonomy" id="6689"/>
    <lineage>
        <taxon>Eukaryota</taxon>
        <taxon>Metazoa</taxon>
        <taxon>Ecdysozoa</taxon>
        <taxon>Arthropoda</taxon>
        <taxon>Crustacea</taxon>
        <taxon>Multicrustacea</taxon>
        <taxon>Malacostraca</taxon>
        <taxon>Eumalacostraca</taxon>
        <taxon>Eucarida</taxon>
        <taxon>Decapoda</taxon>
        <taxon>Dendrobranchiata</taxon>
        <taxon>Penaeoidea</taxon>
        <taxon>Penaeidae</taxon>
        <taxon>Penaeus</taxon>
    </lineage>
</organism>
<evidence type="ECO:0000256" key="6">
    <source>
        <dbReference type="ARBA" id="ARBA00023136"/>
    </source>
</evidence>
<dbReference type="GO" id="GO:0015276">
    <property type="term" value="F:ligand-gated monoatomic ion channel activity"/>
    <property type="evidence" value="ECO:0007669"/>
    <property type="project" value="InterPro"/>
</dbReference>
<evidence type="ECO:0000256" key="8">
    <source>
        <dbReference type="ARBA" id="ARBA00023180"/>
    </source>
</evidence>
<proteinExistence type="predicted"/>
<feature type="non-terminal residue" evidence="12">
    <location>
        <position position="102"/>
    </location>
</feature>
<comment type="caution">
    <text evidence="12">The sequence shown here is derived from an EMBL/GenBank/DDBJ whole genome shotgun (WGS) entry which is preliminary data.</text>
</comment>
<evidence type="ECO:0000256" key="4">
    <source>
        <dbReference type="ARBA" id="ARBA00022989"/>
    </source>
</evidence>
<keyword evidence="3" id="KW-0812">Transmembrane</keyword>
<keyword evidence="7 12" id="KW-0675">Receptor</keyword>
<dbReference type="OrthoDB" id="5984008at2759"/>
<dbReference type="SUPFAM" id="SSF53850">
    <property type="entry name" value="Periplasmic binding protein-like II"/>
    <property type="match status" value="1"/>
</dbReference>
<accession>A0A423T9C4</accession>
<keyword evidence="9" id="KW-1071">Ligand-gated ion channel</keyword>
<dbReference type="GO" id="GO:0016020">
    <property type="term" value="C:membrane"/>
    <property type="evidence" value="ECO:0007669"/>
    <property type="project" value="UniProtKB-SubCell"/>
</dbReference>
<reference evidence="12 13" key="1">
    <citation type="submission" date="2018-04" db="EMBL/GenBank/DDBJ databases">
        <authorList>
            <person name="Zhang X."/>
            <person name="Yuan J."/>
            <person name="Li F."/>
            <person name="Xiang J."/>
        </authorList>
    </citation>
    <scope>NUCLEOTIDE SEQUENCE [LARGE SCALE GENOMIC DNA]</scope>
    <source>
        <tissue evidence="12">Muscle</tissue>
    </source>
</reference>
<dbReference type="Proteomes" id="UP000283509">
    <property type="component" value="Unassembled WGS sequence"/>
</dbReference>
<evidence type="ECO:0000256" key="2">
    <source>
        <dbReference type="ARBA" id="ARBA00022448"/>
    </source>
</evidence>
<evidence type="ECO:0000313" key="12">
    <source>
        <dbReference type="EMBL" id="ROT73044.1"/>
    </source>
</evidence>
<feature type="domain" description="Ionotropic glutamate receptor L-glutamate and glycine-binding" evidence="11">
    <location>
        <begin position="37"/>
        <end position="101"/>
    </location>
</feature>
<evidence type="ECO:0000256" key="10">
    <source>
        <dbReference type="ARBA" id="ARBA00023303"/>
    </source>
</evidence>